<feature type="region of interest" description="Disordered" evidence="3">
    <location>
        <begin position="1"/>
        <end position="49"/>
    </location>
</feature>
<reference evidence="5" key="1">
    <citation type="submission" date="2021-05" db="EMBL/GenBank/DDBJ databases">
        <authorList>
            <person name="Pietrasiak N."/>
            <person name="Ward R."/>
            <person name="Stajich J.E."/>
            <person name="Kurbessoian T."/>
        </authorList>
    </citation>
    <scope>NUCLEOTIDE SEQUENCE</scope>
    <source>
        <strain evidence="5">CPER-KK1</strain>
    </source>
</reference>
<dbReference type="NCBIfam" id="NF033921">
    <property type="entry name" value="por_somb"/>
    <property type="match status" value="1"/>
</dbReference>
<evidence type="ECO:0000256" key="2">
    <source>
        <dbReference type="SAM" id="Coils"/>
    </source>
</evidence>
<dbReference type="Pfam" id="PF04966">
    <property type="entry name" value="OprB"/>
    <property type="match status" value="1"/>
</dbReference>
<dbReference type="GO" id="GO:0016020">
    <property type="term" value="C:membrane"/>
    <property type="evidence" value="ECO:0007669"/>
    <property type="project" value="InterPro"/>
</dbReference>
<dbReference type="GO" id="GO:0015288">
    <property type="term" value="F:porin activity"/>
    <property type="evidence" value="ECO:0007669"/>
    <property type="project" value="InterPro"/>
</dbReference>
<dbReference type="PANTHER" id="PTHR43308">
    <property type="entry name" value="OUTER MEMBRANE PROTEIN ALPHA-RELATED"/>
    <property type="match status" value="1"/>
</dbReference>
<dbReference type="Pfam" id="PF00395">
    <property type="entry name" value="SLH"/>
    <property type="match status" value="1"/>
</dbReference>
<comment type="similarity">
    <text evidence="1">Belongs to the OprB family.</text>
</comment>
<evidence type="ECO:0000259" key="4">
    <source>
        <dbReference type="PROSITE" id="PS51272"/>
    </source>
</evidence>
<comment type="caution">
    <text evidence="5">The sequence shown here is derived from an EMBL/GenBank/DDBJ whole genome shotgun (WGS) entry which is preliminary data.</text>
</comment>
<sequence>MLIEKSSFSPLTSLEIDSTSSGESAIPTASHSSETVAKESNLSQLASPTVSPTLELADSTLAQAMPAPEVVPAESTNTLEQTNHYSNDSTADDPMGQVTNVSQLSDVSPGDWAYEALRSLVERYGCIAGYPDGTFRGNRATTRYEFAAGLNACLQQVERLIAASTENFVTREDLETLQRLVQEFETELATLGTRVDTLEGRVAFIEDHQFSTTTRMNGEVDIGIIDAFGDTVAVPSGQTPTEDLDVNTILAGRAILNFDTSFTGLDRLRTKLEGGNFSALSTGNV</sequence>
<dbReference type="InterPro" id="IPR001119">
    <property type="entry name" value="SLH_dom"/>
</dbReference>
<dbReference type="EMBL" id="JAHHIF010000014">
    <property type="protein sequence ID" value="MBW4545244.1"/>
    <property type="molecule type" value="Genomic_DNA"/>
</dbReference>
<organism evidence="5 6">
    <name type="scientific">Symplocastrum torsivum CPER-KK1</name>
    <dbReference type="NCBI Taxonomy" id="450513"/>
    <lineage>
        <taxon>Bacteria</taxon>
        <taxon>Bacillati</taxon>
        <taxon>Cyanobacteriota</taxon>
        <taxon>Cyanophyceae</taxon>
        <taxon>Oscillatoriophycideae</taxon>
        <taxon>Oscillatoriales</taxon>
        <taxon>Microcoleaceae</taxon>
        <taxon>Symplocastrum</taxon>
    </lineage>
</organism>
<protein>
    <submittedName>
        <fullName evidence="5">Iron uptake porin</fullName>
    </submittedName>
</protein>
<evidence type="ECO:0000256" key="1">
    <source>
        <dbReference type="RuleBase" id="RU363072"/>
    </source>
</evidence>
<evidence type="ECO:0000313" key="5">
    <source>
        <dbReference type="EMBL" id="MBW4545244.1"/>
    </source>
</evidence>
<evidence type="ECO:0000256" key="3">
    <source>
        <dbReference type="SAM" id="MobiDB-lite"/>
    </source>
</evidence>
<dbReference type="PANTHER" id="PTHR43308:SF1">
    <property type="entry name" value="OUTER MEMBRANE PROTEIN ALPHA"/>
    <property type="match status" value="1"/>
</dbReference>
<accession>A0A951PLN8</accession>
<keyword evidence="2" id="KW-0175">Coiled coil</keyword>
<dbReference type="InterPro" id="IPR051465">
    <property type="entry name" value="Cell_Envelope_Struct_Comp"/>
</dbReference>
<dbReference type="GO" id="GO:0008643">
    <property type="term" value="P:carbohydrate transport"/>
    <property type="evidence" value="ECO:0007669"/>
    <property type="project" value="InterPro"/>
</dbReference>
<reference evidence="5" key="2">
    <citation type="journal article" date="2022" name="Microbiol. Resour. Announc.">
        <title>Metagenome Sequencing to Explore Phylogenomics of Terrestrial Cyanobacteria.</title>
        <authorList>
            <person name="Ward R.D."/>
            <person name="Stajich J.E."/>
            <person name="Johansen J.R."/>
            <person name="Huntemann M."/>
            <person name="Clum A."/>
            <person name="Foster B."/>
            <person name="Foster B."/>
            <person name="Roux S."/>
            <person name="Palaniappan K."/>
            <person name="Varghese N."/>
            <person name="Mukherjee S."/>
            <person name="Reddy T.B.K."/>
            <person name="Daum C."/>
            <person name="Copeland A."/>
            <person name="Chen I.A."/>
            <person name="Ivanova N.N."/>
            <person name="Kyrpides N.C."/>
            <person name="Shapiro N."/>
            <person name="Eloe-Fadrosh E.A."/>
            <person name="Pietrasiak N."/>
        </authorList>
    </citation>
    <scope>NUCLEOTIDE SEQUENCE</scope>
    <source>
        <strain evidence="5">CPER-KK1</strain>
    </source>
</reference>
<dbReference type="InterPro" id="IPR047684">
    <property type="entry name" value="Por_som-like"/>
</dbReference>
<name>A0A951PLN8_9CYAN</name>
<dbReference type="PROSITE" id="PS51272">
    <property type="entry name" value="SLH"/>
    <property type="match status" value="1"/>
</dbReference>
<dbReference type="InterPro" id="IPR007049">
    <property type="entry name" value="Carb-sel_porin_OprB"/>
</dbReference>
<gene>
    <name evidence="5" type="ORF">KME25_12475</name>
</gene>
<dbReference type="AlphaFoldDB" id="A0A951PLN8"/>
<proteinExistence type="inferred from homology"/>
<evidence type="ECO:0000313" key="6">
    <source>
        <dbReference type="Proteomes" id="UP000753908"/>
    </source>
</evidence>
<dbReference type="Proteomes" id="UP000753908">
    <property type="component" value="Unassembled WGS sequence"/>
</dbReference>
<feature type="domain" description="SLH" evidence="4">
    <location>
        <begin position="100"/>
        <end position="164"/>
    </location>
</feature>
<feature type="coiled-coil region" evidence="2">
    <location>
        <begin position="174"/>
        <end position="201"/>
    </location>
</feature>